<keyword evidence="2" id="KW-1133">Transmembrane helix</keyword>
<reference evidence="4" key="1">
    <citation type="journal article" date="2019" name="Int. J. Syst. Evol. Microbiol.">
        <title>The Global Catalogue of Microorganisms (GCM) 10K type strain sequencing project: providing services to taxonomists for standard genome sequencing and annotation.</title>
        <authorList>
            <consortium name="The Broad Institute Genomics Platform"/>
            <consortium name="The Broad Institute Genome Sequencing Center for Infectious Disease"/>
            <person name="Wu L."/>
            <person name="Ma J."/>
        </authorList>
    </citation>
    <scope>NUCLEOTIDE SEQUENCE [LARGE SCALE GENOMIC DNA]</scope>
    <source>
        <strain evidence="4">JCM 15577</strain>
    </source>
</reference>
<keyword evidence="4" id="KW-1185">Reference proteome</keyword>
<dbReference type="Proteomes" id="UP001501690">
    <property type="component" value="Unassembled WGS sequence"/>
</dbReference>
<organism evidence="3 4">
    <name type="scientific">Microbacterium sediminicola</name>
    <dbReference type="NCBI Taxonomy" id="415210"/>
    <lineage>
        <taxon>Bacteria</taxon>
        <taxon>Bacillati</taxon>
        <taxon>Actinomycetota</taxon>
        <taxon>Actinomycetes</taxon>
        <taxon>Micrococcales</taxon>
        <taxon>Microbacteriaceae</taxon>
        <taxon>Microbacterium</taxon>
    </lineage>
</organism>
<evidence type="ECO:0000313" key="4">
    <source>
        <dbReference type="Proteomes" id="UP001501690"/>
    </source>
</evidence>
<keyword evidence="1" id="KW-0175">Coiled coil</keyword>
<accession>A0ABP4U4E5</accession>
<name>A0ABP4U4E5_9MICO</name>
<protein>
    <recommendedName>
        <fullName evidence="5">Large exoprotein</fullName>
    </recommendedName>
</protein>
<gene>
    <name evidence="3" type="ORF">GCM10009808_14470</name>
</gene>
<proteinExistence type="predicted"/>
<evidence type="ECO:0000256" key="1">
    <source>
        <dbReference type="SAM" id="Coils"/>
    </source>
</evidence>
<feature type="coiled-coil region" evidence="1">
    <location>
        <begin position="69"/>
        <end position="112"/>
    </location>
</feature>
<feature type="transmembrane region" description="Helical" evidence="2">
    <location>
        <begin position="153"/>
        <end position="170"/>
    </location>
</feature>
<comment type="caution">
    <text evidence="3">The sequence shown here is derived from an EMBL/GenBank/DDBJ whole genome shotgun (WGS) entry which is preliminary data.</text>
</comment>
<dbReference type="RefSeq" id="WP_344070901.1">
    <property type="nucleotide sequence ID" value="NZ_BAAAPL010000001.1"/>
</dbReference>
<feature type="transmembrane region" description="Helical" evidence="2">
    <location>
        <begin position="6"/>
        <end position="28"/>
    </location>
</feature>
<evidence type="ECO:0008006" key="5">
    <source>
        <dbReference type="Google" id="ProtNLM"/>
    </source>
</evidence>
<evidence type="ECO:0000256" key="2">
    <source>
        <dbReference type="SAM" id="Phobius"/>
    </source>
</evidence>
<dbReference type="EMBL" id="BAAAPL010000001">
    <property type="protein sequence ID" value="GAA1698094.1"/>
    <property type="molecule type" value="Genomic_DNA"/>
</dbReference>
<keyword evidence="2" id="KW-0812">Transmembrane</keyword>
<evidence type="ECO:0000313" key="3">
    <source>
        <dbReference type="EMBL" id="GAA1698094.1"/>
    </source>
</evidence>
<sequence length="308" mass="33320">MDGQVLGGGVIVAVSVLLWLVYLVPSWYERRQFDASERNAVRLNQALRVLAETSETPEEVRLELSARTAQAQQREAKRALAERERLARQAVAEREQAAVETAREELQAARSLPAARRRRARRRARLLTTFVGIVALLCAAWGLWLLLATGAETLLWISGAVAVVCTLMLGRMAKVSSRAVTRVAPVAAAPAVPTPTVQDVSLPATRQWAPRSLPAPLTAAAGSRAAAMMDAEDARAALRQAAMDEAMRAKAAAAAPPTIEHARVVRERAQTTQRQTGGSVDFTRLGYVDDAEIEAHVRDLLARRAASA</sequence>
<feature type="transmembrane region" description="Helical" evidence="2">
    <location>
        <begin position="126"/>
        <end position="147"/>
    </location>
</feature>
<keyword evidence="2" id="KW-0472">Membrane</keyword>